<proteinExistence type="predicted"/>
<evidence type="ECO:0000313" key="1">
    <source>
        <dbReference type="EMBL" id="KAI9918348.1"/>
    </source>
</evidence>
<protein>
    <submittedName>
        <fullName evidence="1">Uncharacterized protein</fullName>
    </submittedName>
</protein>
<evidence type="ECO:0000313" key="2">
    <source>
        <dbReference type="Proteomes" id="UP001163321"/>
    </source>
</evidence>
<gene>
    <name evidence="1" type="ORF">PsorP6_011871</name>
</gene>
<dbReference type="EMBL" id="CM047591">
    <property type="protein sequence ID" value="KAI9918348.1"/>
    <property type="molecule type" value="Genomic_DNA"/>
</dbReference>
<keyword evidence="2" id="KW-1185">Reference proteome</keyword>
<reference evidence="1 2" key="1">
    <citation type="journal article" date="2022" name="bioRxiv">
        <title>The genome of the oomycete Peronosclerospora sorghi, a cosmopolitan pathogen of maize and sorghum, is inflated with dispersed pseudogenes.</title>
        <authorList>
            <person name="Fletcher K."/>
            <person name="Martin F."/>
            <person name="Isakeit T."/>
            <person name="Cavanaugh K."/>
            <person name="Magill C."/>
            <person name="Michelmore R."/>
        </authorList>
    </citation>
    <scope>NUCLEOTIDE SEQUENCE [LARGE SCALE GENOMIC DNA]</scope>
    <source>
        <strain evidence="1">P6</strain>
    </source>
</reference>
<dbReference type="Proteomes" id="UP001163321">
    <property type="component" value="Chromosome 12"/>
</dbReference>
<comment type="caution">
    <text evidence="1">The sequence shown here is derived from an EMBL/GenBank/DDBJ whole genome shotgun (WGS) entry which is preliminary data.</text>
</comment>
<organism evidence="1 2">
    <name type="scientific">Peronosclerospora sorghi</name>
    <dbReference type="NCBI Taxonomy" id="230839"/>
    <lineage>
        <taxon>Eukaryota</taxon>
        <taxon>Sar</taxon>
        <taxon>Stramenopiles</taxon>
        <taxon>Oomycota</taxon>
        <taxon>Peronosporomycetes</taxon>
        <taxon>Peronosporales</taxon>
        <taxon>Peronosporaceae</taxon>
        <taxon>Peronosclerospora</taxon>
    </lineage>
</organism>
<sequence>MVKVFERNPRNVRIASWMIALGLCVAWYQYDRKKEREFSPHDAKEWNEAILRMHPQKPRQKKNPEKSD</sequence>
<name>A0ACC0WK94_9STRA</name>
<accession>A0ACC0WK94</accession>